<comment type="subcellular location">
    <subcellularLocation>
        <location evidence="1">Secreted</location>
    </subcellularLocation>
</comment>
<keyword evidence="2" id="KW-0732">Signal</keyword>
<accession>A0A5C8ZQ34</accession>
<dbReference type="GO" id="GO:0016810">
    <property type="term" value="F:hydrolase activity, acting on carbon-nitrogen (but not peptide) bonds"/>
    <property type="evidence" value="ECO:0007669"/>
    <property type="project" value="InterPro"/>
</dbReference>
<dbReference type="GO" id="GO:0005576">
    <property type="term" value="C:extracellular region"/>
    <property type="evidence" value="ECO:0007669"/>
    <property type="project" value="UniProtKB-SubCell"/>
</dbReference>
<evidence type="ECO:0000313" key="4">
    <source>
        <dbReference type="EMBL" id="TXS89792.1"/>
    </source>
</evidence>
<dbReference type="Gene3D" id="3.20.20.370">
    <property type="entry name" value="Glycoside hydrolase/deacetylase"/>
    <property type="match status" value="1"/>
</dbReference>
<evidence type="ECO:0000313" key="5">
    <source>
        <dbReference type="Proteomes" id="UP000321933"/>
    </source>
</evidence>
<proteinExistence type="predicted"/>
<dbReference type="CDD" id="cd10918">
    <property type="entry name" value="CE4_NodB_like_5s_6s"/>
    <property type="match status" value="1"/>
</dbReference>
<feature type="domain" description="NodB homology" evidence="3">
    <location>
        <begin position="73"/>
        <end position="313"/>
    </location>
</feature>
<dbReference type="PROSITE" id="PS51677">
    <property type="entry name" value="NODB"/>
    <property type="match status" value="1"/>
</dbReference>
<organism evidence="4 5">
    <name type="scientific">Parahaliea aestuarii</name>
    <dbReference type="NCBI Taxonomy" id="1852021"/>
    <lineage>
        <taxon>Bacteria</taxon>
        <taxon>Pseudomonadati</taxon>
        <taxon>Pseudomonadota</taxon>
        <taxon>Gammaproteobacteria</taxon>
        <taxon>Cellvibrionales</taxon>
        <taxon>Halieaceae</taxon>
        <taxon>Parahaliea</taxon>
    </lineage>
</organism>
<dbReference type="InterPro" id="IPR051398">
    <property type="entry name" value="Polysacch_Deacetylase"/>
</dbReference>
<evidence type="ECO:0000256" key="2">
    <source>
        <dbReference type="ARBA" id="ARBA00022729"/>
    </source>
</evidence>
<comment type="caution">
    <text evidence="4">The sequence shown here is derived from an EMBL/GenBank/DDBJ whole genome shotgun (WGS) entry which is preliminary data.</text>
</comment>
<dbReference type="SUPFAM" id="SSF88713">
    <property type="entry name" value="Glycoside hydrolase/deacetylase"/>
    <property type="match status" value="1"/>
</dbReference>
<dbReference type="PANTHER" id="PTHR34216">
    <property type="match status" value="1"/>
</dbReference>
<dbReference type="EMBL" id="VRYZ01000008">
    <property type="protein sequence ID" value="TXS89792.1"/>
    <property type="molecule type" value="Genomic_DNA"/>
</dbReference>
<protein>
    <submittedName>
        <fullName evidence="4">Polysaccharide deacetylase family protein</fullName>
    </submittedName>
</protein>
<dbReference type="GO" id="GO:0005975">
    <property type="term" value="P:carbohydrate metabolic process"/>
    <property type="evidence" value="ECO:0007669"/>
    <property type="project" value="InterPro"/>
</dbReference>
<evidence type="ECO:0000256" key="1">
    <source>
        <dbReference type="ARBA" id="ARBA00004613"/>
    </source>
</evidence>
<evidence type="ECO:0000259" key="3">
    <source>
        <dbReference type="PROSITE" id="PS51677"/>
    </source>
</evidence>
<gene>
    <name evidence="4" type="ORF">FVW59_16620</name>
</gene>
<dbReference type="AlphaFoldDB" id="A0A5C8ZQ34"/>
<dbReference type="Proteomes" id="UP000321933">
    <property type="component" value="Unassembled WGS sequence"/>
</dbReference>
<dbReference type="Pfam" id="PF01522">
    <property type="entry name" value="Polysacc_deac_1"/>
    <property type="match status" value="2"/>
</dbReference>
<dbReference type="OrthoDB" id="9814639at2"/>
<sequence length="313" mass="34469">MSRLLPVLTGTHRQQRLAILNYHRVLAAPDPMRPNTPVVEDFHWQMTLLSQHFSPLPLDEAVTRLQEGTLPQRAVCVTFDDGYADNARLAAPVLASTGVPATVFVACGFLDGGLMWNDAVMEYVRLAPEGNFLFREQRRAIPATTDLAGRRSLAYRMIGEIKHLPAHQRALAIAPLLDSDVALPGDLMMGADDVRQLGAEGIAVGAHTISHPILASIGDDEAWREISEGKHQLEEMISAPVTLFAYPNGKPGQDYSDRHCRMIAQAGFKAAVSTRPGVAGHSSDPFQLPRFTPWDKDPSRFLARLLLSYRHIV</sequence>
<reference evidence="4 5" key="1">
    <citation type="submission" date="2019-08" db="EMBL/GenBank/DDBJ databases">
        <title>Parahaliea maris sp. nov., isolated from the surface seawater.</title>
        <authorList>
            <person name="Liu Y."/>
        </authorList>
    </citation>
    <scope>NUCLEOTIDE SEQUENCE [LARGE SCALE GENOMIC DNA]</scope>
    <source>
        <strain evidence="4 5">S2-26</strain>
    </source>
</reference>
<dbReference type="PANTHER" id="PTHR34216:SF3">
    <property type="entry name" value="POLY-BETA-1,6-N-ACETYL-D-GLUCOSAMINE N-DEACETYLASE"/>
    <property type="match status" value="1"/>
</dbReference>
<name>A0A5C8ZQ34_9GAMM</name>
<keyword evidence="5" id="KW-1185">Reference proteome</keyword>
<dbReference type="InterPro" id="IPR011330">
    <property type="entry name" value="Glyco_hydro/deAcase_b/a-brl"/>
</dbReference>
<dbReference type="InterPro" id="IPR002509">
    <property type="entry name" value="NODB_dom"/>
</dbReference>